<feature type="domain" description="STAS" evidence="3">
    <location>
        <begin position="10"/>
        <end position="102"/>
    </location>
</feature>
<evidence type="ECO:0000313" key="4">
    <source>
        <dbReference type="EMBL" id="XBP94699.1"/>
    </source>
</evidence>
<evidence type="ECO:0000313" key="5">
    <source>
        <dbReference type="EMBL" id="XCH75400.1"/>
    </source>
</evidence>
<dbReference type="PROSITE" id="PS50801">
    <property type="entry name" value="STAS"/>
    <property type="match status" value="1"/>
</dbReference>
<gene>
    <name evidence="5" type="ORF">ABUL08_04690</name>
    <name evidence="4" type="ORF">VK199_04665</name>
</gene>
<sequence>MKITPCADDQGVARLALSGELDMASADALHEQVHQALASDRPELLIIDLAALTFCDSTGIRALVDARAAAIACQVAFQVVNPRGVTRRVMRVTGVLDVLTTV</sequence>
<dbReference type="InterPro" id="IPR002645">
    <property type="entry name" value="STAS_dom"/>
</dbReference>
<accession>A0AAU8HFN2</accession>
<dbReference type="NCBIfam" id="TIGR00377">
    <property type="entry name" value="ant_ant_sig"/>
    <property type="match status" value="1"/>
</dbReference>
<dbReference type="RefSeq" id="WP_350934842.1">
    <property type="nucleotide sequence ID" value="NZ_CP157762.1"/>
</dbReference>
<evidence type="ECO:0000259" key="3">
    <source>
        <dbReference type="PROSITE" id="PS50801"/>
    </source>
</evidence>
<reference evidence="4" key="1">
    <citation type="submission" date="2024-01" db="EMBL/GenBank/DDBJ databases">
        <title>The genome sequence of Micromonospora mangrovi CCTCC AA 2012012.</title>
        <authorList>
            <person name="Gao J."/>
        </authorList>
    </citation>
    <scope>NUCLEOTIDE SEQUENCE</scope>
    <source>
        <strain evidence="4">CCTCC AA 2012012</strain>
    </source>
</reference>
<dbReference type="InterPro" id="IPR003658">
    <property type="entry name" value="Anti-sigma_ant"/>
</dbReference>
<comment type="similarity">
    <text evidence="1 2">Belongs to the anti-sigma-factor antagonist family.</text>
</comment>
<protein>
    <recommendedName>
        <fullName evidence="2">Anti-sigma factor antagonist</fullName>
    </recommendedName>
</protein>
<organism evidence="5">
    <name type="scientific">Micromonospora sp. CCTCC AA 2012012</name>
    <dbReference type="NCBI Taxonomy" id="3111921"/>
    <lineage>
        <taxon>Bacteria</taxon>
        <taxon>Bacillati</taxon>
        <taxon>Actinomycetota</taxon>
        <taxon>Actinomycetes</taxon>
        <taxon>Micromonosporales</taxon>
        <taxon>Micromonosporaceae</taxon>
        <taxon>Micromonospora</taxon>
    </lineage>
</organism>
<dbReference type="EMBL" id="CP159342">
    <property type="protein sequence ID" value="XCH75400.1"/>
    <property type="molecule type" value="Genomic_DNA"/>
</dbReference>
<proteinExistence type="inferred from homology"/>
<dbReference type="AlphaFoldDB" id="A0AAU8HFN2"/>
<dbReference type="SUPFAM" id="SSF52091">
    <property type="entry name" value="SpoIIaa-like"/>
    <property type="match status" value="1"/>
</dbReference>
<reference evidence="5" key="2">
    <citation type="submission" date="2024-06" db="EMBL/GenBank/DDBJ databases">
        <title>Micromonospora mangrovi CCTCC AA 2012012 genome sequences.</title>
        <authorList>
            <person name="Gao J."/>
        </authorList>
    </citation>
    <scope>NUCLEOTIDE SEQUENCE</scope>
    <source>
        <strain evidence="5">CCTCC AA 2012012</strain>
    </source>
</reference>
<dbReference type="CDD" id="cd07043">
    <property type="entry name" value="STAS_anti-anti-sigma_factors"/>
    <property type="match status" value="1"/>
</dbReference>
<name>A0AAU8HFN2_9ACTN</name>
<evidence type="ECO:0000256" key="1">
    <source>
        <dbReference type="ARBA" id="ARBA00009013"/>
    </source>
</evidence>
<dbReference type="InterPro" id="IPR036513">
    <property type="entry name" value="STAS_dom_sf"/>
</dbReference>
<dbReference type="EMBL" id="CP157762">
    <property type="protein sequence ID" value="XBP94699.1"/>
    <property type="molecule type" value="Genomic_DNA"/>
</dbReference>
<dbReference type="Pfam" id="PF01740">
    <property type="entry name" value="STAS"/>
    <property type="match status" value="1"/>
</dbReference>
<dbReference type="Gene3D" id="3.30.750.24">
    <property type="entry name" value="STAS domain"/>
    <property type="match status" value="1"/>
</dbReference>
<evidence type="ECO:0000256" key="2">
    <source>
        <dbReference type="RuleBase" id="RU003749"/>
    </source>
</evidence>
<dbReference type="PANTHER" id="PTHR33495:SF13">
    <property type="entry name" value="ANTI-SIGMA-F FACTOR ANTAGONIST RSFB"/>
    <property type="match status" value="1"/>
</dbReference>
<dbReference type="GO" id="GO:0043856">
    <property type="term" value="F:anti-sigma factor antagonist activity"/>
    <property type="evidence" value="ECO:0007669"/>
    <property type="project" value="InterPro"/>
</dbReference>
<dbReference type="PANTHER" id="PTHR33495">
    <property type="entry name" value="ANTI-SIGMA FACTOR ANTAGONIST TM_1081-RELATED-RELATED"/>
    <property type="match status" value="1"/>
</dbReference>